<dbReference type="PROSITE" id="PS51898">
    <property type="entry name" value="TYR_RECOMBINASE"/>
    <property type="match status" value="1"/>
</dbReference>
<sequence length="333" mass="38458">MRGEKETTVESFRRASELWMERVQPRLKESSIVKYRNIINIHLLPYFREMNMTDITSADVLAFCNTLIRPEEKGALRRSPKTAVDILTVLKAIYKFASREGGFECAVRDWPSVGQFQRPLRVLSLSEQHRLSSYLLEHLTLCNLGILLCLYTGMRIGEICALKWEDISFEESTIQIRRTMQRLQRRDAEGKKTVLLISSPKSSCSIRSIPLPDEIFSLVVERRESDASFFLTGKENRYMEPRTMQNRFKTIIRECGISDANFHSLRHTFATRCVELGFDIKSLSEILGHSNVNITLNRYVHPSMEQKRKNMNLLSVYLSSDHKTGKNVIGENS</sequence>
<organism evidence="9 10">
    <name type="scientific">Candidatus Eisenbergiella merdavium</name>
    <dbReference type="NCBI Taxonomy" id="2838551"/>
    <lineage>
        <taxon>Bacteria</taxon>
        <taxon>Bacillati</taxon>
        <taxon>Bacillota</taxon>
        <taxon>Clostridia</taxon>
        <taxon>Lachnospirales</taxon>
        <taxon>Lachnospiraceae</taxon>
        <taxon>Eisenbergiella</taxon>
    </lineage>
</organism>
<dbReference type="CDD" id="cd01189">
    <property type="entry name" value="INT_ICEBs1_C_like"/>
    <property type="match status" value="1"/>
</dbReference>
<dbReference type="Pfam" id="PF00589">
    <property type="entry name" value="Phage_integrase"/>
    <property type="match status" value="1"/>
</dbReference>
<dbReference type="PANTHER" id="PTHR30349:SF64">
    <property type="entry name" value="PROPHAGE INTEGRASE INTD-RELATED"/>
    <property type="match status" value="1"/>
</dbReference>
<evidence type="ECO:0000256" key="5">
    <source>
        <dbReference type="ARBA" id="ARBA00023172"/>
    </source>
</evidence>
<dbReference type="InterPro" id="IPR004107">
    <property type="entry name" value="Integrase_SAM-like_N"/>
</dbReference>
<dbReference type="InterPro" id="IPR013762">
    <property type="entry name" value="Integrase-like_cat_sf"/>
</dbReference>
<dbReference type="PANTHER" id="PTHR30349">
    <property type="entry name" value="PHAGE INTEGRASE-RELATED"/>
    <property type="match status" value="1"/>
</dbReference>
<comment type="caution">
    <text evidence="9">The sequence shown here is derived from an EMBL/GenBank/DDBJ whole genome shotgun (WGS) entry which is preliminary data.</text>
</comment>
<comment type="function">
    <text evidence="1">Site-specific tyrosine recombinase, which acts by catalyzing the cutting and rejoining of the recombining DNA molecules.</text>
</comment>
<dbReference type="InterPro" id="IPR050090">
    <property type="entry name" value="Tyrosine_recombinase_XerCD"/>
</dbReference>
<dbReference type="InterPro" id="IPR010998">
    <property type="entry name" value="Integrase_recombinase_N"/>
</dbReference>
<evidence type="ECO:0000259" key="8">
    <source>
        <dbReference type="PROSITE" id="PS51900"/>
    </source>
</evidence>
<evidence type="ECO:0000256" key="3">
    <source>
        <dbReference type="ARBA" id="ARBA00022908"/>
    </source>
</evidence>
<reference evidence="9" key="2">
    <citation type="submission" date="2021-04" db="EMBL/GenBank/DDBJ databases">
        <authorList>
            <person name="Gilroy R."/>
        </authorList>
    </citation>
    <scope>NUCLEOTIDE SEQUENCE</scope>
    <source>
        <strain evidence="9">USAMLcec2-132</strain>
    </source>
</reference>
<gene>
    <name evidence="9" type="ORF">H9761_14590</name>
</gene>
<feature type="domain" description="Core-binding (CB)" evidence="8">
    <location>
        <begin position="10"/>
        <end position="98"/>
    </location>
</feature>
<dbReference type="InterPro" id="IPR011010">
    <property type="entry name" value="DNA_brk_join_enz"/>
</dbReference>
<dbReference type="EMBL" id="DWWS01000050">
    <property type="protein sequence ID" value="HJC24908.1"/>
    <property type="molecule type" value="Genomic_DNA"/>
</dbReference>
<dbReference type="Proteomes" id="UP000823891">
    <property type="component" value="Unassembled WGS sequence"/>
</dbReference>
<keyword evidence="3" id="KW-0229">DNA integration</keyword>
<evidence type="ECO:0000259" key="7">
    <source>
        <dbReference type="PROSITE" id="PS51898"/>
    </source>
</evidence>
<evidence type="ECO:0000313" key="9">
    <source>
        <dbReference type="EMBL" id="HJC24908.1"/>
    </source>
</evidence>
<dbReference type="PROSITE" id="PS51900">
    <property type="entry name" value="CB"/>
    <property type="match status" value="1"/>
</dbReference>
<evidence type="ECO:0000256" key="2">
    <source>
        <dbReference type="ARBA" id="ARBA00008857"/>
    </source>
</evidence>
<evidence type="ECO:0000313" key="10">
    <source>
        <dbReference type="Proteomes" id="UP000823891"/>
    </source>
</evidence>
<dbReference type="Gene3D" id="1.10.443.10">
    <property type="entry name" value="Intergrase catalytic core"/>
    <property type="match status" value="1"/>
</dbReference>
<keyword evidence="4 6" id="KW-0238">DNA-binding</keyword>
<feature type="domain" description="Tyr recombinase" evidence="7">
    <location>
        <begin position="118"/>
        <end position="312"/>
    </location>
</feature>
<comment type="similarity">
    <text evidence="2">Belongs to the 'phage' integrase family.</text>
</comment>
<reference evidence="9" key="1">
    <citation type="journal article" date="2021" name="PeerJ">
        <title>Extensive microbial diversity within the chicken gut microbiome revealed by metagenomics and culture.</title>
        <authorList>
            <person name="Gilroy R."/>
            <person name="Ravi A."/>
            <person name="Getino M."/>
            <person name="Pursley I."/>
            <person name="Horton D.L."/>
            <person name="Alikhan N.F."/>
            <person name="Baker D."/>
            <person name="Gharbi K."/>
            <person name="Hall N."/>
            <person name="Watson M."/>
            <person name="Adriaenssens E.M."/>
            <person name="Foster-Nyarko E."/>
            <person name="Jarju S."/>
            <person name="Secka A."/>
            <person name="Antonio M."/>
            <person name="Oren A."/>
            <person name="Chaudhuri R.R."/>
            <person name="La Ragione R."/>
            <person name="Hildebrand F."/>
            <person name="Pallen M.J."/>
        </authorList>
    </citation>
    <scope>NUCLEOTIDE SEQUENCE</scope>
    <source>
        <strain evidence="9">USAMLcec2-132</strain>
    </source>
</reference>
<dbReference type="GO" id="GO:0003677">
    <property type="term" value="F:DNA binding"/>
    <property type="evidence" value="ECO:0007669"/>
    <property type="project" value="UniProtKB-UniRule"/>
</dbReference>
<evidence type="ECO:0000256" key="1">
    <source>
        <dbReference type="ARBA" id="ARBA00003283"/>
    </source>
</evidence>
<dbReference type="InterPro" id="IPR002104">
    <property type="entry name" value="Integrase_catalytic"/>
</dbReference>
<dbReference type="Gene3D" id="1.10.150.130">
    <property type="match status" value="1"/>
</dbReference>
<dbReference type="GO" id="GO:0015074">
    <property type="term" value="P:DNA integration"/>
    <property type="evidence" value="ECO:0007669"/>
    <property type="project" value="UniProtKB-KW"/>
</dbReference>
<proteinExistence type="inferred from homology"/>
<evidence type="ECO:0000256" key="4">
    <source>
        <dbReference type="ARBA" id="ARBA00023125"/>
    </source>
</evidence>
<dbReference type="InterPro" id="IPR044068">
    <property type="entry name" value="CB"/>
</dbReference>
<protein>
    <submittedName>
        <fullName evidence="9">Site-specific integrase</fullName>
    </submittedName>
</protein>
<dbReference type="AlphaFoldDB" id="A0A9D2NHG6"/>
<evidence type="ECO:0000256" key="6">
    <source>
        <dbReference type="PROSITE-ProRule" id="PRU01248"/>
    </source>
</evidence>
<dbReference type="GO" id="GO:0006310">
    <property type="term" value="P:DNA recombination"/>
    <property type="evidence" value="ECO:0007669"/>
    <property type="project" value="UniProtKB-KW"/>
</dbReference>
<name>A0A9D2NHG6_9FIRM</name>
<keyword evidence="5" id="KW-0233">DNA recombination</keyword>
<dbReference type="SUPFAM" id="SSF56349">
    <property type="entry name" value="DNA breaking-rejoining enzymes"/>
    <property type="match status" value="1"/>
</dbReference>
<dbReference type="Pfam" id="PF14659">
    <property type="entry name" value="Phage_int_SAM_3"/>
    <property type="match status" value="1"/>
</dbReference>
<accession>A0A9D2NHG6</accession>